<evidence type="ECO:0000313" key="6">
    <source>
        <dbReference type="EMBL" id="TWH16976.1"/>
    </source>
</evidence>
<evidence type="ECO:0000259" key="5">
    <source>
        <dbReference type="Pfam" id="PF07859"/>
    </source>
</evidence>
<sequence length="340" mass="36290">MTTARDVRAPLVPRDLPTPRPPHSPDRSTPVRRRDFPGSSRQSRVLAQAMRMSVRPLLGLWSRSTALPWPTGLLDAAGALLPAIDGTVCAPVRLPNCTGSWVEGPRTGFDRVMLYLHGGGFLCGGMRSHLRLVSRISDAGRTPVLMVDYRMLPEHSIDDAVDDGVEGYLFLLAAGYRPEQIVIAGDSAGGYLAFMVSLALRDRGIPVPGAIVALSPLTELDPARKLGHSNAAHCALLPGNALEALAGLAGRRQESGRICPADADLSGMPPTLIQVGSHELFLVDAESMADRLADAGIACELQVWDRQVHVFQAAADLLPEGVRAIGEIGRFVRSAVPGSR</sequence>
<organism evidence="6 7">
    <name type="scientific">Rhodococcus rhodochrous J45</name>
    <dbReference type="NCBI Taxonomy" id="935266"/>
    <lineage>
        <taxon>Bacteria</taxon>
        <taxon>Bacillati</taxon>
        <taxon>Actinomycetota</taxon>
        <taxon>Actinomycetes</taxon>
        <taxon>Mycobacteriales</taxon>
        <taxon>Nocardiaceae</taxon>
        <taxon>Rhodococcus</taxon>
    </lineage>
</organism>
<dbReference type="EMBL" id="VLJT01000017">
    <property type="protein sequence ID" value="TWH16976.1"/>
    <property type="molecule type" value="Genomic_DNA"/>
</dbReference>
<dbReference type="RefSeq" id="WP_232622141.1">
    <property type="nucleotide sequence ID" value="NZ_VLJT01000017.1"/>
</dbReference>
<dbReference type="PANTHER" id="PTHR48081">
    <property type="entry name" value="AB HYDROLASE SUPERFAMILY PROTEIN C4A8.06C"/>
    <property type="match status" value="1"/>
</dbReference>
<feature type="active site" evidence="3">
    <location>
        <position position="187"/>
    </location>
</feature>
<protein>
    <submittedName>
        <fullName evidence="6">Acetyl esterase/lipase</fullName>
    </submittedName>
</protein>
<reference evidence="6 7" key="1">
    <citation type="submission" date="2019-07" db="EMBL/GenBank/DDBJ databases">
        <title>Genome sequencing of lignin-degrading bacterial isolates.</title>
        <authorList>
            <person name="Gladden J."/>
        </authorList>
    </citation>
    <scope>NUCLEOTIDE SEQUENCE [LARGE SCALE GENOMIC DNA]</scope>
    <source>
        <strain evidence="6 7">J45</strain>
    </source>
</reference>
<dbReference type="PANTHER" id="PTHR48081:SF30">
    <property type="entry name" value="ACETYL-HYDROLASE LIPR-RELATED"/>
    <property type="match status" value="1"/>
</dbReference>
<proteinExistence type="inferred from homology"/>
<accession>A0A562E4J6</accession>
<feature type="region of interest" description="Disordered" evidence="4">
    <location>
        <begin position="1"/>
        <end position="43"/>
    </location>
</feature>
<dbReference type="PROSITE" id="PS01174">
    <property type="entry name" value="LIPASE_GDXG_SER"/>
    <property type="match status" value="1"/>
</dbReference>
<evidence type="ECO:0000256" key="3">
    <source>
        <dbReference type="PROSITE-ProRule" id="PRU10038"/>
    </source>
</evidence>
<dbReference type="Proteomes" id="UP000317573">
    <property type="component" value="Unassembled WGS sequence"/>
</dbReference>
<dbReference type="GO" id="GO:0004806">
    <property type="term" value="F:triacylglycerol lipase activity"/>
    <property type="evidence" value="ECO:0007669"/>
    <property type="project" value="TreeGrafter"/>
</dbReference>
<name>A0A562E4J6_RHORH</name>
<dbReference type="Pfam" id="PF07859">
    <property type="entry name" value="Abhydrolase_3"/>
    <property type="match status" value="1"/>
</dbReference>
<evidence type="ECO:0000256" key="1">
    <source>
        <dbReference type="ARBA" id="ARBA00010515"/>
    </source>
</evidence>
<feature type="domain" description="Alpha/beta hydrolase fold-3" evidence="5">
    <location>
        <begin position="113"/>
        <end position="312"/>
    </location>
</feature>
<dbReference type="InterPro" id="IPR033140">
    <property type="entry name" value="Lipase_GDXG_put_SER_AS"/>
</dbReference>
<keyword evidence="2" id="KW-0378">Hydrolase</keyword>
<dbReference type="AlphaFoldDB" id="A0A562E4J6"/>
<evidence type="ECO:0000313" key="7">
    <source>
        <dbReference type="Proteomes" id="UP000317573"/>
    </source>
</evidence>
<dbReference type="InterPro" id="IPR013094">
    <property type="entry name" value="AB_hydrolase_3"/>
</dbReference>
<dbReference type="SUPFAM" id="SSF53474">
    <property type="entry name" value="alpha/beta-Hydrolases"/>
    <property type="match status" value="1"/>
</dbReference>
<evidence type="ECO:0000256" key="2">
    <source>
        <dbReference type="ARBA" id="ARBA00022801"/>
    </source>
</evidence>
<comment type="similarity">
    <text evidence="1">Belongs to the 'GDXG' lipolytic enzyme family.</text>
</comment>
<gene>
    <name evidence="6" type="ORF">L618_000200000570</name>
</gene>
<comment type="caution">
    <text evidence="6">The sequence shown here is derived from an EMBL/GenBank/DDBJ whole genome shotgun (WGS) entry which is preliminary data.</text>
</comment>
<evidence type="ECO:0000256" key="4">
    <source>
        <dbReference type="SAM" id="MobiDB-lite"/>
    </source>
</evidence>
<dbReference type="InterPro" id="IPR029058">
    <property type="entry name" value="AB_hydrolase_fold"/>
</dbReference>
<dbReference type="Gene3D" id="3.40.50.1820">
    <property type="entry name" value="alpha/beta hydrolase"/>
    <property type="match status" value="1"/>
</dbReference>
<dbReference type="InterPro" id="IPR050300">
    <property type="entry name" value="GDXG_lipolytic_enzyme"/>
</dbReference>